<organism evidence="2 3">
    <name type="scientific">Lupinus luteus</name>
    <name type="common">European yellow lupine</name>
    <dbReference type="NCBI Taxonomy" id="3873"/>
    <lineage>
        <taxon>Eukaryota</taxon>
        <taxon>Viridiplantae</taxon>
        <taxon>Streptophyta</taxon>
        <taxon>Embryophyta</taxon>
        <taxon>Tracheophyta</taxon>
        <taxon>Spermatophyta</taxon>
        <taxon>Magnoliopsida</taxon>
        <taxon>eudicotyledons</taxon>
        <taxon>Gunneridae</taxon>
        <taxon>Pentapetalae</taxon>
        <taxon>rosids</taxon>
        <taxon>fabids</taxon>
        <taxon>Fabales</taxon>
        <taxon>Fabaceae</taxon>
        <taxon>Papilionoideae</taxon>
        <taxon>50 kb inversion clade</taxon>
        <taxon>genistoids sensu lato</taxon>
        <taxon>core genistoids</taxon>
        <taxon>Genisteae</taxon>
        <taxon>Lupinus</taxon>
    </lineage>
</organism>
<dbReference type="EMBL" id="CAXHTB010000015">
    <property type="protein sequence ID" value="CAL0320639.1"/>
    <property type="molecule type" value="Genomic_DNA"/>
</dbReference>
<dbReference type="PANTHER" id="PTHR35630:SF2">
    <property type="entry name" value="LEGUMINOSIN GROUP486 SECRETED PEPTIDE"/>
    <property type="match status" value="1"/>
</dbReference>
<gene>
    <name evidence="2" type="ORF">LLUT_LOCUS21699</name>
</gene>
<protein>
    <recommendedName>
        <fullName evidence="4">S-protein homolog</fullName>
    </recommendedName>
</protein>
<accession>A0AAV1XGG4</accession>
<evidence type="ECO:0000256" key="1">
    <source>
        <dbReference type="SAM" id="SignalP"/>
    </source>
</evidence>
<dbReference type="Proteomes" id="UP001497480">
    <property type="component" value="Unassembled WGS sequence"/>
</dbReference>
<dbReference type="AlphaFoldDB" id="A0AAV1XGG4"/>
<reference evidence="2 3" key="1">
    <citation type="submission" date="2024-03" db="EMBL/GenBank/DDBJ databases">
        <authorList>
            <person name="Martinez-Hernandez J."/>
        </authorList>
    </citation>
    <scope>NUCLEOTIDE SEQUENCE [LARGE SCALE GENOMIC DNA]</scope>
</reference>
<keyword evidence="1" id="KW-0732">Signal</keyword>
<evidence type="ECO:0000313" key="2">
    <source>
        <dbReference type="EMBL" id="CAL0320639.1"/>
    </source>
</evidence>
<name>A0AAV1XGG4_LUPLU</name>
<dbReference type="PANTHER" id="PTHR35630">
    <property type="entry name" value="LEGUMINOSIN GROUP486 SECRETED PEPTIDE"/>
    <property type="match status" value="1"/>
</dbReference>
<comment type="caution">
    <text evidence="2">The sequence shown here is derived from an EMBL/GenBank/DDBJ whole genome shotgun (WGS) entry which is preliminary data.</text>
</comment>
<evidence type="ECO:0000313" key="3">
    <source>
        <dbReference type="Proteomes" id="UP001497480"/>
    </source>
</evidence>
<feature type="chain" id="PRO_5043696212" description="S-protein homolog" evidence="1">
    <location>
        <begin position="28"/>
        <end position="130"/>
    </location>
</feature>
<sequence>MSTSNEVGVSLLLLVLVCLNTSPNLQAVAINILSIQIRNDLPPGSQFYFISSFQKDKTFLQPGQTFNRLANFEARDCTMVFGSVCARLFLYDPKIDAGHNGVYWSVRKDGVYRSWDNSKWDKRANWDNAC</sequence>
<evidence type="ECO:0008006" key="4">
    <source>
        <dbReference type="Google" id="ProtNLM"/>
    </source>
</evidence>
<feature type="signal peptide" evidence="1">
    <location>
        <begin position="1"/>
        <end position="27"/>
    </location>
</feature>
<proteinExistence type="predicted"/>
<keyword evidence="3" id="KW-1185">Reference proteome</keyword>